<reference evidence="2 3" key="1">
    <citation type="submission" date="2024-01" db="EMBL/GenBank/DDBJ databases">
        <title>The genomes of 5 underutilized Papilionoideae crops provide insights into root nodulation and disease resistanc.</title>
        <authorList>
            <person name="Yuan L."/>
        </authorList>
    </citation>
    <scope>NUCLEOTIDE SEQUENCE [LARGE SCALE GENOMIC DNA]</scope>
    <source>
        <strain evidence="2">ZHUSHIDOU_FW_LH</strain>
        <tissue evidence="2">Leaf</tissue>
    </source>
</reference>
<dbReference type="EMBL" id="JAYWIO010000005">
    <property type="protein sequence ID" value="KAK7260888.1"/>
    <property type="molecule type" value="Genomic_DNA"/>
</dbReference>
<comment type="caution">
    <text evidence="2">The sequence shown here is derived from an EMBL/GenBank/DDBJ whole genome shotgun (WGS) entry which is preliminary data.</text>
</comment>
<evidence type="ECO:0000256" key="1">
    <source>
        <dbReference type="SAM" id="MobiDB-lite"/>
    </source>
</evidence>
<evidence type="ECO:0000313" key="2">
    <source>
        <dbReference type="EMBL" id="KAK7260888.1"/>
    </source>
</evidence>
<dbReference type="AlphaFoldDB" id="A0AAN9HYI7"/>
<dbReference type="Proteomes" id="UP001372338">
    <property type="component" value="Unassembled WGS sequence"/>
</dbReference>
<protein>
    <submittedName>
        <fullName evidence="2">Uncharacterized protein</fullName>
    </submittedName>
</protein>
<name>A0AAN9HYI7_CROPI</name>
<organism evidence="2 3">
    <name type="scientific">Crotalaria pallida</name>
    <name type="common">Smooth rattlebox</name>
    <name type="synonym">Crotalaria striata</name>
    <dbReference type="NCBI Taxonomy" id="3830"/>
    <lineage>
        <taxon>Eukaryota</taxon>
        <taxon>Viridiplantae</taxon>
        <taxon>Streptophyta</taxon>
        <taxon>Embryophyta</taxon>
        <taxon>Tracheophyta</taxon>
        <taxon>Spermatophyta</taxon>
        <taxon>Magnoliopsida</taxon>
        <taxon>eudicotyledons</taxon>
        <taxon>Gunneridae</taxon>
        <taxon>Pentapetalae</taxon>
        <taxon>rosids</taxon>
        <taxon>fabids</taxon>
        <taxon>Fabales</taxon>
        <taxon>Fabaceae</taxon>
        <taxon>Papilionoideae</taxon>
        <taxon>50 kb inversion clade</taxon>
        <taxon>genistoids sensu lato</taxon>
        <taxon>core genistoids</taxon>
        <taxon>Crotalarieae</taxon>
        <taxon>Crotalaria</taxon>
    </lineage>
</organism>
<keyword evidence="3" id="KW-1185">Reference proteome</keyword>
<sequence>MARRHEITLSDVKAEGINIAEKDIVEGKEVFNKCLVKDCNGIDDEDVEEDIGDYPYMATPPVDLPMEVENIVDSLLSIQLQKEGYDGAVKDTNEDEATSKKKASSVGMTNERASKQTKKKGKWVRLKHVAKTKLPQDMDVPSLGKRQLFDIPITEVDEYEGVVPVSKRL</sequence>
<evidence type="ECO:0000313" key="3">
    <source>
        <dbReference type="Proteomes" id="UP001372338"/>
    </source>
</evidence>
<proteinExistence type="predicted"/>
<feature type="region of interest" description="Disordered" evidence="1">
    <location>
        <begin position="89"/>
        <end position="122"/>
    </location>
</feature>
<gene>
    <name evidence="2" type="ORF">RIF29_27187</name>
</gene>
<accession>A0AAN9HYI7</accession>